<sequence length="32" mass="3668">MPVKLIYLFFVSTIQTVVTYLGVLHENADDLQ</sequence>
<accession>A0A099K967</accession>
<keyword evidence="1" id="KW-1133">Transmembrane helix</keyword>
<reference evidence="2 3" key="1">
    <citation type="submission" date="2014-08" db="EMBL/GenBank/DDBJ databases">
        <title>Genomic and Phenotypic Diversity of Colwellia psychrerythraea strains from Disparate Marine Basins.</title>
        <authorList>
            <person name="Techtmann S.M."/>
            <person name="Stelling S.C."/>
            <person name="Utturkar S.M."/>
            <person name="Alshibli N."/>
            <person name="Harris A."/>
            <person name="Brown S.D."/>
            <person name="Hazen T.C."/>
        </authorList>
    </citation>
    <scope>NUCLEOTIDE SEQUENCE [LARGE SCALE GENOMIC DNA]</scope>
    <source>
        <strain evidence="2 3">ND2E</strain>
    </source>
</reference>
<evidence type="ECO:0000313" key="3">
    <source>
        <dbReference type="Proteomes" id="UP000029843"/>
    </source>
</evidence>
<dbReference type="Proteomes" id="UP000029843">
    <property type="component" value="Unassembled WGS sequence"/>
</dbReference>
<dbReference type="AlphaFoldDB" id="A0A099K967"/>
<comment type="caution">
    <text evidence="2">The sequence shown here is derived from an EMBL/GenBank/DDBJ whole genome shotgun (WGS) entry which is preliminary data.</text>
</comment>
<organism evidence="2 3">
    <name type="scientific">Colwellia psychrerythraea</name>
    <name type="common">Vibrio psychroerythus</name>
    <dbReference type="NCBI Taxonomy" id="28229"/>
    <lineage>
        <taxon>Bacteria</taxon>
        <taxon>Pseudomonadati</taxon>
        <taxon>Pseudomonadota</taxon>
        <taxon>Gammaproteobacteria</taxon>
        <taxon>Alteromonadales</taxon>
        <taxon>Colwelliaceae</taxon>
        <taxon>Colwellia</taxon>
    </lineage>
</organism>
<evidence type="ECO:0000256" key="1">
    <source>
        <dbReference type="SAM" id="Phobius"/>
    </source>
</evidence>
<name>A0A099K967_COLPS</name>
<keyword evidence="1" id="KW-0472">Membrane</keyword>
<dbReference type="EMBL" id="JQED01000055">
    <property type="protein sequence ID" value="KGJ86911.1"/>
    <property type="molecule type" value="Genomic_DNA"/>
</dbReference>
<gene>
    <name evidence="2" type="ORF">ND2E_0318</name>
</gene>
<feature type="transmembrane region" description="Helical" evidence="1">
    <location>
        <begin position="6"/>
        <end position="24"/>
    </location>
</feature>
<keyword evidence="1" id="KW-0812">Transmembrane</keyword>
<protein>
    <submittedName>
        <fullName evidence="2">Uncharacterized protein</fullName>
    </submittedName>
</protein>
<evidence type="ECO:0000313" key="2">
    <source>
        <dbReference type="EMBL" id="KGJ86911.1"/>
    </source>
</evidence>
<proteinExistence type="predicted"/>